<dbReference type="PANTHER" id="PTHR22911:SF137">
    <property type="entry name" value="SOLUTE CARRIER FAMILY 35 MEMBER G2-RELATED"/>
    <property type="match status" value="1"/>
</dbReference>
<dbReference type="RefSeq" id="WP_075527347.1">
    <property type="nucleotide sequence ID" value="NZ_CP017560.1"/>
</dbReference>
<keyword evidence="4" id="KW-1003">Cell membrane</keyword>
<dbReference type="Proteomes" id="UP000185746">
    <property type="component" value="Chromosome"/>
</dbReference>
<comment type="subcellular location">
    <subcellularLocation>
        <location evidence="1">Cell membrane</location>
        <topology evidence="1">Multi-pass membrane protein</topology>
    </subcellularLocation>
</comment>
<proteinExistence type="inferred from homology"/>
<feature type="transmembrane region" description="Helical" evidence="8">
    <location>
        <begin position="37"/>
        <end position="54"/>
    </location>
</feature>
<reference evidence="10 11" key="1">
    <citation type="submission" date="2016-09" db="EMBL/GenBank/DDBJ databases">
        <title>Complete genome sequence of the Lysinibacillus sphaericus LMG 22257, a specie of Bacillus with ureolytic activity that can effectively biodeposit calcium carbonate.</title>
        <authorList>
            <person name="Yan W."/>
        </authorList>
    </citation>
    <scope>NUCLEOTIDE SEQUENCE [LARGE SCALE GENOMIC DNA]</scope>
    <source>
        <strain evidence="10 11">LMG 22257</strain>
    </source>
</reference>
<evidence type="ECO:0000256" key="8">
    <source>
        <dbReference type="SAM" id="Phobius"/>
    </source>
</evidence>
<evidence type="ECO:0000313" key="10">
    <source>
        <dbReference type="EMBL" id="AOV07217.1"/>
    </source>
</evidence>
<evidence type="ECO:0000259" key="9">
    <source>
        <dbReference type="Pfam" id="PF00892"/>
    </source>
</evidence>
<dbReference type="AlphaFoldDB" id="A0A1D8JES8"/>
<dbReference type="Gene3D" id="1.10.3730.20">
    <property type="match status" value="1"/>
</dbReference>
<dbReference type="NCBIfam" id="TIGR00688">
    <property type="entry name" value="rarD"/>
    <property type="match status" value="1"/>
</dbReference>
<evidence type="ECO:0000256" key="4">
    <source>
        <dbReference type="ARBA" id="ARBA00022475"/>
    </source>
</evidence>
<evidence type="ECO:0000256" key="6">
    <source>
        <dbReference type="ARBA" id="ARBA00022989"/>
    </source>
</evidence>
<dbReference type="InterPro" id="IPR004626">
    <property type="entry name" value="RarD"/>
</dbReference>
<gene>
    <name evidence="10" type="ORF">BI350_06460</name>
</gene>
<evidence type="ECO:0000313" key="11">
    <source>
        <dbReference type="Proteomes" id="UP000185746"/>
    </source>
</evidence>
<comment type="similarity">
    <text evidence="2">Belongs to the EamA transporter family.</text>
</comment>
<sequence>MHNEKSGVLWAITAYLIWGILPVYWKALHNVSSAEILTSRIVWAFLLTLLLVVFMRSARQLVQDLKTLWQSQKNFWSLFIASGLISGNWFIYIWAVNHDHLVQTSLGYYMNPLVSVLLGVVFLKERLNASQKTAFLLAVIGVTILTISYGEFPWIAFILAVTFAVYGLVKKTIELDALRGLTIETFFITPIALAFYIWLFINGEAVFLQTNFKTNILLILTGVVTALPLVLFAKGAQRMPLYMVGFLQYIAPTMMLFLGVVIYGETFGKIELLSFAFIWLALILFTVSKVFEVVKARSISTDVLYSKGK</sequence>
<feature type="domain" description="EamA" evidence="9">
    <location>
        <begin position="155"/>
        <end position="286"/>
    </location>
</feature>
<evidence type="ECO:0000256" key="3">
    <source>
        <dbReference type="ARBA" id="ARBA00022448"/>
    </source>
</evidence>
<feature type="transmembrane region" description="Helical" evidence="8">
    <location>
        <begin position="216"/>
        <end position="233"/>
    </location>
</feature>
<organism evidence="10 11">
    <name type="scientific">Sporosarcina ureilytica</name>
    <dbReference type="NCBI Taxonomy" id="298596"/>
    <lineage>
        <taxon>Bacteria</taxon>
        <taxon>Bacillati</taxon>
        <taxon>Bacillota</taxon>
        <taxon>Bacilli</taxon>
        <taxon>Bacillales</taxon>
        <taxon>Caryophanaceae</taxon>
        <taxon>Sporosarcina</taxon>
    </lineage>
</organism>
<evidence type="ECO:0000256" key="1">
    <source>
        <dbReference type="ARBA" id="ARBA00004651"/>
    </source>
</evidence>
<feature type="transmembrane region" description="Helical" evidence="8">
    <location>
        <begin position="240"/>
        <end position="264"/>
    </location>
</feature>
<feature type="transmembrane region" description="Helical" evidence="8">
    <location>
        <begin position="181"/>
        <end position="201"/>
    </location>
</feature>
<keyword evidence="3" id="KW-0813">Transport</keyword>
<dbReference type="PANTHER" id="PTHR22911">
    <property type="entry name" value="ACYL-MALONYL CONDENSING ENZYME-RELATED"/>
    <property type="match status" value="1"/>
</dbReference>
<feature type="transmembrane region" description="Helical" evidence="8">
    <location>
        <begin position="106"/>
        <end position="123"/>
    </location>
</feature>
<evidence type="ECO:0000256" key="7">
    <source>
        <dbReference type="ARBA" id="ARBA00023136"/>
    </source>
</evidence>
<feature type="transmembrane region" description="Helical" evidence="8">
    <location>
        <begin position="7"/>
        <end position="25"/>
    </location>
</feature>
<dbReference type="InterPro" id="IPR037185">
    <property type="entry name" value="EmrE-like"/>
</dbReference>
<feature type="transmembrane region" description="Helical" evidence="8">
    <location>
        <begin position="75"/>
        <end position="94"/>
    </location>
</feature>
<name>A0A1D8JES8_9BACL</name>
<dbReference type="InterPro" id="IPR000620">
    <property type="entry name" value="EamA_dom"/>
</dbReference>
<feature type="transmembrane region" description="Helical" evidence="8">
    <location>
        <begin position="270"/>
        <end position="291"/>
    </location>
</feature>
<dbReference type="KEGG" id="surl:BI350_06460"/>
<dbReference type="EMBL" id="CP017560">
    <property type="protein sequence ID" value="AOV07217.1"/>
    <property type="molecule type" value="Genomic_DNA"/>
</dbReference>
<dbReference type="GO" id="GO:0005886">
    <property type="term" value="C:plasma membrane"/>
    <property type="evidence" value="ECO:0007669"/>
    <property type="project" value="UniProtKB-SubCell"/>
</dbReference>
<dbReference type="Pfam" id="PF00892">
    <property type="entry name" value="EamA"/>
    <property type="match status" value="2"/>
</dbReference>
<feature type="domain" description="EamA" evidence="9">
    <location>
        <begin position="6"/>
        <end position="146"/>
    </location>
</feature>
<protein>
    <submittedName>
        <fullName evidence="10">Transporter</fullName>
    </submittedName>
</protein>
<keyword evidence="5 8" id="KW-0812">Transmembrane</keyword>
<accession>A0A1D8JES8</accession>
<keyword evidence="6 8" id="KW-1133">Transmembrane helix</keyword>
<evidence type="ECO:0000256" key="2">
    <source>
        <dbReference type="ARBA" id="ARBA00007362"/>
    </source>
</evidence>
<dbReference type="SUPFAM" id="SSF103481">
    <property type="entry name" value="Multidrug resistance efflux transporter EmrE"/>
    <property type="match status" value="2"/>
</dbReference>
<feature type="transmembrane region" description="Helical" evidence="8">
    <location>
        <begin position="153"/>
        <end position="169"/>
    </location>
</feature>
<evidence type="ECO:0000256" key="5">
    <source>
        <dbReference type="ARBA" id="ARBA00022692"/>
    </source>
</evidence>
<keyword evidence="7 8" id="KW-0472">Membrane</keyword>
<keyword evidence="11" id="KW-1185">Reference proteome</keyword>